<comment type="similarity">
    <text evidence="2">Belongs to the SsuE family. Isf subfamily.</text>
</comment>
<feature type="domain" description="NADPH-dependent FMN reductase-like" evidence="3">
    <location>
        <begin position="5"/>
        <end position="144"/>
    </location>
</feature>
<dbReference type="GO" id="GO:0010181">
    <property type="term" value="F:FMN binding"/>
    <property type="evidence" value="ECO:0007669"/>
    <property type="project" value="TreeGrafter"/>
</dbReference>
<dbReference type="RefSeq" id="WP_179920146.1">
    <property type="nucleotide sequence ID" value="NZ_CP058909.1"/>
</dbReference>
<dbReference type="SUPFAM" id="SSF52218">
    <property type="entry name" value="Flavoproteins"/>
    <property type="match status" value="1"/>
</dbReference>
<dbReference type="PANTHER" id="PTHR30543">
    <property type="entry name" value="CHROMATE REDUCTASE"/>
    <property type="match status" value="1"/>
</dbReference>
<dbReference type="PANTHER" id="PTHR30543:SF21">
    <property type="entry name" value="NAD(P)H-DEPENDENT FMN REDUCTASE LOT6"/>
    <property type="match status" value="1"/>
</dbReference>
<accession>A0A7D5TA79</accession>
<reference evidence="4 5" key="1">
    <citation type="submission" date="2020-07" db="EMBL/GenBank/DDBJ databases">
        <title>Halosimplex litoreum sp. nov. and Halosimplex rubrum sp. nov., isolated from different salt environments.</title>
        <authorList>
            <person name="Cui H."/>
        </authorList>
    </citation>
    <scope>NUCLEOTIDE SEQUENCE [LARGE SCALE GENOMIC DNA]</scope>
    <source>
        <strain evidence="4 5">R2</strain>
    </source>
</reference>
<dbReference type="GO" id="GO:0005829">
    <property type="term" value="C:cytosol"/>
    <property type="evidence" value="ECO:0007669"/>
    <property type="project" value="TreeGrafter"/>
</dbReference>
<dbReference type="KEGG" id="hpel:HZS54_01150"/>
<comment type="cofactor">
    <cofactor evidence="1">
        <name>[4Fe-4S] cluster</name>
        <dbReference type="ChEBI" id="CHEBI:49883"/>
    </cofactor>
</comment>
<dbReference type="AlphaFoldDB" id="A0A7D5TA79"/>
<sequence length="193" mass="20700">MTRPDVVAVCGSRREGSYTRRALRIALDAAADAGADTELLDLRTIDLPPFDPDAEEGEAVVAFKRRVREADAVILGSPVYHGSYSATLKDALDYCGKDEFTDTTVGLLATAGGGSYASTFDHLRTVVRSVHGWTVPTQVGIRGAYDKFDGDRVTEPGLEDRIRKLGREVAANADVEPAARRERGVAAAADCDD</sequence>
<evidence type="ECO:0000313" key="4">
    <source>
        <dbReference type="EMBL" id="QLH80315.1"/>
    </source>
</evidence>
<dbReference type="Proteomes" id="UP000509346">
    <property type="component" value="Chromosome"/>
</dbReference>
<dbReference type="Pfam" id="PF03358">
    <property type="entry name" value="FMN_red"/>
    <property type="match status" value="1"/>
</dbReference>
<proteinExistence type="inferred from homology"/>
<evidence type="ECO:0000256" key="1">
    <source>
        <dbReference type="ARBA" id="ARBA00001966"/>
    </source>
</evidence>
<name>A0A7D5TA79_9EURY</name>
<evidence type="ECO:0000259" key="3">
    <source>
        <dbReference type="Pfam" id="PF03358"/>
    </source>
</evidence>
<gene>
    <name evidence="4" type="ORF">HZS54_01150</name>
</gene>
<dbReference type="Gene3D" id="3.40.50.360">
    <property type="match status" value="1"/>
</dbReference>
<dbReference type="OrthoDB" id="9059at2157"/>
<dbReference type="GO" id="GO:0016491">
    <property type="term" value="F:oxidoreductase activity"/>
    <property type="evidence" value="ECO:0007669"/>
    <property type="project" value="InterPro"/>
</dbReference>
<organism evidence="4 5">
    <name type="scientific">Halosimplex pelagicum</name>
    <dbReference type="NCBI Taxonomy" id="869886"/>
    <lineage>
        <taxon>Archaea</taxon>
        <taxon>Methanobacteriati</taxon>
        <taxon>Methanobacteriota</taxon>
        <taxon>Stenosarchaea group</taxon>
        <taxon>Halobacteria</taxon>
        <taxon>Halobacteriales</taxon>
        <taxon>Haloarculaceae</taxon>
        <taxon>Halosimplex</taxon>
    </lineage>
</organism>
<dbReference type="InterPro" id="IPR050712">
    <property type="entry name" value="NAD(P)H-dep_reductase"/>
</dbReference>
<protein>
    <submittedName>
        <fullName evidence="4">NAD(P)H-dependent oxidoreductase</fullName>
    </submittedName>
</protein>
<evidence type="ECO:0000313" key="5">
    <source>
        <dbReference type="Proteomes" id="UP000509346"/>
    </source>
</evidence>
<dbReference type="GeneID" id="56081153"/>
<evidence type="ECO:0000256" key="2">
    <source>
        <dbReference type="ARBA" id="ARBA00038292"/>
    </source>
</evidence>
<keyword evidence="5" id="KW-1185">Reference proteome</keyword>
<dbReference type="InterPro" id="IPR005025">
    <property type="entry name" value="FMN_Rdtase-like_dom"/>
</dbReference>
<dbReference type="EMBL" id="CP058909">
    <property type="protein sequence ID" value="QLH80315.1"/>
    <property type="molecule type" value="Genomic_DNA"/>
</dbReference>
<dbReference type="InterPro" id="IPR029039">
    <property type="entry name" value="Flavoprotein-like_sf"/>
</dbReference>